<reference evidence="1 2" key="1">
    <citation type="journal article" date="2018" name="Sci. Rep.">
        <title>Genomic signatures of local adaptation to the degree of environmental predictability in rotifers.</title>
        <authorList>
            <person name="Franch-Gras L."/>
            <person name="Hahn C."/>
            <person name="Garcia-Roger E.M."/>
            <person name="Carmona M.J."/>
            <person name="Serra M."/>
            <person name="Gomez A."/>
        </authorList>
    </citation>
    <scope>NUCLEOTIDE SEQUENCE [LARGE SCALE GENOMIC DNA]</scope>
    <source>
        <strain evidence="1">HYR1</strain>
    </source>
</reference>
<name>A0A3M7QVK0_BRAPC</name>
<organism evidence="1 2">
    <name type="scientific">Brachionus plicatilis</name>
    <name type="common">Marine rotifer</name>
    <name type="synonym">Brachionus muelleri</name>
    <dbReference type="NCBI Taxonomy" id="10195"/>
    <lineage>
        <taxon>Eukaryota</taxon>
        <taxon>Metazoa</taxon>
        <taxon>Spiralia</taxon>
        <taxon>Gnathifera</taxon>
        <taxon>Rotifera</taxon>
        <taxon>Eurotatoria</taxon>
        <taxon>Monogononta</taxon>
        <taxon>Pseudotrocha</taxon>
        <taxon>Ploima</taxon>
        <taxon>Brachionidae</taxon>
        <taxon>Brachionus</taxon>
    </lineage>
</organism>
<gene>
    <name evidence="1" type="ORF">BpHYR1_013454</name>
</gene>
<keyword evidence="2" id="KW-1185">Reference proteome</keyword>
<dbReference type="EMBL" id="REGN01005062">
    <property type="protein sequence ID" value="RNA15008.1"/>
    <property type="molecule type" value="Genomic_DNA"/>
</dbReference>
<comment type="caution">
    <text evidence="1">The sequence shown here is derived from an EMBL/GenBank/DDBJ whole genome shotgun (WGS) entry which is preliminary data.</text>
</comment>
<accession>A0A3M7QVK0</accession>
<sequence>MVDYWEYVFCIRSFSSIIGKLIASSIRIAFFLIQSDEPNSNFSNTDKSNATSSFGDFYVIIIEGKYKECLYDKQDIKILENLSCSRIKEDILRRTTKNTAITKKAVNPSDAIRIPKHKLYRKFVRNCSPRNNFFSNRAVPMWNELPDEGKYANNVEQLKIVYDNYKMLIVFFNKKRNKINNFDMDFPCFD</sequence>
<dbReference type="AlphaFoldDB" id="A0A3M7QVK0"/>
<evidence type="ECO:0000313" key="1">
    <source>
        <dbReference type="EMBL" id="RNA15008.1"/>
    </source>
</evidence>
<evidence type="ECO:0008006" key="3">
    <source>
        <dbReference type="Google" id="ProtNLM"/>
    </source>
</evidence>
<evidence type="ECO:0000313" key="2">
    <source>
        <dbReference type="Proteomes" id="UP000276133"/>
    </source>
</evidence>
<proteinExistence type="predicted"/>
<dbReference type="Proteomes" id="UP000276133">
    <property type="component" value="Unassembled WGS sequence"/>
</dbReference>
<protein>
    <recommendedName>
        <fullName evidence="3">RNA-directed DNA polymerase from mobile element jockey-like</fullName>
    </recommendedName>
</protein>